<gene>
    <name evidence="2" type="ORF">FHS21_002555</name>
</gene>
<dbReference type="Pfam" id="PF00717">
    <property type="entry name" value="Peptidase_S24"/>
    <property type="match status" value="1"/>
</dbReference>
<keyword evidence="3" id="KW-1185">Reference proteome</keyword>
<organism evidence="2 3">
    <name type="scientific">Phyllobacterium trifolii</name>
    <dbReference type="NCBI Taxonomy" id="300193"/>
    <lineage>
        <taxon>Bacteria</taxon>
        <taxon>Pseudomonadati</taxon>
        <taxon>Pseudomonadota</taxon>
        <taxon>Alphaproteobacteria</taxon>
        <taxon>Hyphomicrobiales</taxon>
        <taxon>Phyllobacteriaceae</taxon>
        <taxon>Phyllobacterium</taxon>
    </lineage>
</organism>
<dbReference type="InterPro" id="IPR039418">
    <property type="entry name" value="LexA-like"/>
</dbReference>
<dbReference type="RefSeq" id="WP_246411002.1">
    <property type="nucleotide sequence ID" value="NZ_JACHXN010000007.1"/>
</dbReference>
<sequence length="229" mass="24573">MVVRAGYKPENVANNATIASINVANMEKDSSTKNRYALGMLSEWLQTALNDSGVSQSELARLLTERLARSIDRAAVNKMLKGSRTISGEELLAIEAITGITAPKEIHVPLKGKVGAGAAVLAIDNGGDDTVEAPADARHGTVAVQVAGDSMFPVYEEGTILYYSKLLPPSELVNKRAVVQLSDGRIVVKTVRPGADESSWTLTSINGQYADMVDQIVKWAAPIDWIKPR</sequence>
<dbReference type="Gene3D" id="2.10.109.10">
    <property type="entry name" value="Umud Fragment, subunit A"/>
    <property type="match status" value="1"/>
</dbReference>
<evidence type="ECO:0000259" key="1">
    <source>
        <dbReference type="Pfam" id="PF00717"/>
    </source>
</evidence>
<dbReference type="InterPro" id="IPR015927">
    <property type="entry name" value="Peptidase_S24_S26A/B/C"/>
</dbReference>
<dbReference type="CDD" id="cd06529">
    <property type="entry name" value="S24_LexA-like"/>
    <property type="match status" value="1"/>
</dbReference>
<accession>A0A839UAZ2</accession>
<dbReference type="CDD" id="cd00093">
    <property type="entry name" value="HTH_XRE"/>
    <property type="match status" value="1"/>
</dbReference>
<feature type="domain" description="Peptidase S24/S26A/S26B/S26C" evidence="1">
    <location>
        <begin position="110"/>
        <end position="212"/>
    </location>
</feature>
<dbReference type="InterPro" id="IPR010982">
    <property type="entry name" value="Lambda_DNA-bd_dom_sf"/>
</dbReference>
<proteinExistence type="predicted"/>
<dbReference type="EMBL" id="JACHXN010000007">
    <property type="protein sequence ID" value="MBB3146140.1"/>
    <property type="molecule type" value="Genomic_DNA"/>
</dbReference>
<dbReference type="GO" id="GO:0003677">
    <property type="term" value="F:DNA binding"/>
    <property type="evidence" value="ECO:0007669"/>
    <property type="project" value="InterPro"/>
</dbReference>
<dbReference type="Proteomes" id="UP000554520">
    <property type="component" value="Unassembled WGS sequence"/>
</dbReference>
<comment type="caution">
    <text evidence="2">The sequence shown here is derived from an EMBL/GenBank/DDBJ whole genome shotgun (WGS) entry which is preliminary data.</text>
</comment>
<dbReference type="InterPro" id="IPR001387">
    <property type="entry name" value="Cro/C1-type_HTH"/>
</dbReference>
<evidence type="ECO:0000313" key="2">
    <source>
        <dbReference type="EMBL" id="MBB3146140.1"/>
    </source>
</evidence>
<protein>
    <submittedName>
        <fullName evidence="2">Phage repressor protein C with HTH and peptisase S24 domain</fullName>
    </submittedName>
</protein>
<evidence type="ECO:0000313" key="3">
    <source>
        <dbReference type="Proteomes" id="UP000554520"/>
    </source>
</evidence>
<dbReference type="AlphaFoldDB" id="A0A839UAZ2"/>
<dbReference type="InterPro" id="IPR036286">
    <property type="entry name" value="LexA/Signal_pep-like_sf"/>
</dbReference>
<reference evidence="2 3" key="1">
    <citation type="submission" date="2020-08" db="EMBL/GenBank/DDBJ databases">
        <title>Genomic Encyclopedia of Type Strains, Phase III (KMG-III): the genomes of soil and plant-associated and newly described type strains.</title>
        <authorList>
            <person name="Whitman W."/>
        </authorList>
    </citation>
    <scope>NUCLEOTIDE SEQUENCE [LARGE SCALE GENOMIC DNA]</scope>
    <source>
        <strain evidence="2 3">CECT 7015</strain>
    </source>
</reference>
<name>A0A839UAZ2_9HYPH</name>
<dbReference type="SUPFAM" id="SSF51306">
    <property type="entry name" value="LexA/Signal peptidase"/>
    <property type="match status" value="1"/>
</dbReference>
<dbReference type="Gene3D" id="1.10.260.40">
    <property type="entry name" value="lambda repressor-like DNA-binding domains"/>
    <property type="match status" value="1"/>
</dbReference>